<dbReference type="PANTHER" id="PTHR33933">
    <property type="entry name" value="NUCLEOTIDYLTRANSFERASE"/>
    <property type="match status" value="1"/>
</dbReference>
<name>A0A388T8W8_TERA1</name>
<dbReference type="Gene3D" id="3.30.460.10">
    <property type="entry name" value="Beta Polymerase, domain 2"/>
    <property type="match status" value="1"/>
</dbReference>
<dbReference type="AlphaFoldDB" id="A0A388T8W8"/>
<dbReference type="Pfam" id="PF18765">
    <property type="entry name" value="Polbeta"/>
    <property type="match status" value="1"/>
</dbReference>
<evidence type="ECO:0000313" key="2">
    <source>
        <dbReference type="EMBL" id="GBR72649.1"/>
    </source>
</evidence>
<dbReference type="CDD" id="cd05403">
    <property type="entry name" value="NT_KNTase_like"/>
    <property type="match status" value="1"/>
</dbReference>
<dbReference type="SUPFAM" id="SSF81301">
    <property type="entry name" value="Nucleotidyltransferase"/>
    <property type="match status" value="1"/>
</dbReference>
<dbReference type="Proteomes" id="UP000269352">
    <property type="component" value="Unassembled WGS sequence"/>
</dbReference>
<protein>
    <submittedName>
        <fullName evidence="2">Nucleotidyltransferases</fullName>
    </submittedName>
</protein>
<evidence type="ECO:0000259" key="1">
    <source>
        <dbReference type="Pfam" id="PF18765"/>
    </source>
</evidence>
<comment type="caution">
    <text evidence="2">The sequence shown here is derived from an EMBL/GenBank/DDBJ whole genome shotgun (WGS) entry which is preliminary data.</text>
</comment>
<accession>A0A388T8W8</accession>
<organism evidence="2 3">
    <name type="scientific">Termititenax aidoneus</name>
    <dbReference type="NCBI Taxonomy" id="2218524"/>
    <lineage>
        <taxon>Bacteria</taxon>
        <taxon>Bacillati</taxon>
        <taxon>Candidatus Margulisiibacteriota</taxon>
        <taxon>Candidatus Termititenacia</taxon>
        <taxon>Candidatus Termititenacales</taxon>
        <taxon>Candidatus Termititenacaceae</taxon>
        <taxon>Candidatus Termititenax</taxon>
    </lineage>
</organism>
<sequence>MDRLETITIDKIVKLVISAAAPEKILLFGSRARGDHARNSDIDILILKKKLKNARKLTANLYKSFLAENISVPVDLLAIDYDRYAELKNENGYIYKTIAREGQVLYG</sequence>
<reference evidence="2 3" key="1">
    <citation type="journal article" date="2019" name="ISME J.">
        <title>Genome analyses of uncultured TG2/ZB3 bacteria in 'Margulisbacteria' specifically attached to ectosymbiotic spirochetes of protists in the termite gut.</title>
        <authorList>
            <person name="Utami Y.D."/>
            <person name="Kuwahara H."/>
            <person name="Igai K."/>
            <person name="Murakami T."/>
            <person name="Sugaya K."/>
            <person name="Morikawa T."/>
            <person name="Nagura Y."/>
            <person name="Yuki M."/>
            <person name="Deevong P."/>
            <person name="Inoue T."/>
            <person name="Kihara K."/>
            <person name="Lo N."/>
            <person name="Yamada A."/>
            <person name="Ohkuma M."/>
            <person name="Hongoh Y."/>
        </authorList>
    </citation>
    <scope>NUCLEOTIDE SEQUENCE [LARGE SCALE GENOMIC DNA]</scope>
    <source>
        <strain evidence="2">NkOx7-01</strain>
    </source>
</reference>
<gene>
    <name evidence="2" type="ORF">NO1_0152</name>
</gene>
<dbReference type="PANTHER" id="PTHR33933:SF1">
    <property type="entry name" value="PROTEIN ADENYLYLTRANSFERASE MNTA-RELATED"/>
    <property type="match status" value="1"/>
</dbReference>
<dbReference type="GO" id="GO:0016740">
    <property type="term" value="F:transferase activity"/>
    <property type="evidence" value="ECO:0007669"/>
    <property type="project" value="UniProtKB-KW"/>
</dbReference>
<dbReference type="EMBL" id="BGZN01000002">
    <property type="protein sequence ID" value="GBR72649.1"/>
    <property type="molecule type" value="Genomic_DNA"/>
</dbReference>
<dbReference type="InterPro" id="IPR041633">
    <property type="entry name" value="Polbeta"/>
</dbReference>
<feature type="domain" description="Polymerase beta nucleotidyltransferase" evidence="1">
    <location>
        <begin position="11"/>
        <end position="86"/>
    </location>
</feature>
<dbReference type="InterPro" id="IPR052548">
    <property type="entry name" value="Type_VII_TA_antitoxin"/>
</dbReference>
<keyword evidence="3" id="KW-1185">Reference proteome</keyword>
<proteinExistence type="predicted"/>
<evidence type="ECO:0000313" key="3">
    <source>
        <dbReference type="Proteomes" id="UP000269352"/>
    </source>
</evidence>
<dbReference type="InterPro" id="IPR043519">
    <property type="entry name" value="NT_sf"/>
</dbReference>